<feature type="transmembrane region" description="Helical" evidence="6">
    <location>
        <begin position="94"/>
        <end position="120"/>
    </location>
</feature>
<keyword evidence="4 6" id="KW-1133">Transmembrane helix</keyword>
<feature type="transmembrane region" description="Helical" evidence="6">
    <location>
        <begin position="161"/>
        <end position="179"/>
    </location>
</feature>
<keyword evidence="3 6" id="KW-0812">Transmembrane</keyword>
<dbReference type="Proteomes" id="UP000619260">
    <property type="component" value="Unassembled WGS sequence"/>
</dbReference>
<dbReference type="InterPro" id="IPR050367">
    <property type="entry name" value="APC_superfamily"/>
</dbReference>
<feature type="transmembrane region" description="Helical" evidence="6">
    <location>
        <begin position="354"/>
        <end position="373"/>
    </location>
</feature>
<feature type="transmembrane region" description="Helical" evidence="6">
    <location>
        <begin position="229"/>
        <end position="253"/>
    </location>
</feature>
<dbReference type="InterPro" id="IPR002293">
    <property type="entry name" value="AA/rel_permease1"/>
</dbReference>
<evidence type="ECO:0000256" key="5">
    <source>
        <dbReference type="ARBA" id="ARBA00023136"/>
    </source>
</evidence>
<comment type="subcellular location">
    <subcellularLocation>
        <location evidence="1">Cell membrane</location>
        <topology evidence="1">Multi-pass membrane protein</topology>
    </subcellularLocation>
</comment>
<dbReference type="EMBL" id="BOPF01000067">
    <property type="protein sequence ID" value="GIJ52183.1"/>
    <property type="molecule type" value="Genomic_DNA"/>
</dbReference>
<evidence type="ECO:0000313" key="7">
    <source>
        <dbReference type="EMBL" id="GIJ52183.1"/>
    </source>
</evidence>
<dbReference type="Pfam" id="PF13520">
    <property type="entry name" value="AA_permease_2"/>
    <property type="match status" value="1"/>
</dbReference>
<evidence type="ECO:0000256" key="1">
    <source>
        <dbReference type="ARBA" id="ARBA00004651"/>
    </source>
</evidence>
<dbReference type="PANTHER" id="PTHR42770:SF13">
    <property type="entry name" value="L-METHIONINE_BRANCHED-CHAIN AMINO ACID EXPORTER YJEH"/>
    <property type="match status" value="1"/>
</dbReference>
<evidence type="ECO:0000256" key="2">
    <source>
        <dbReference type="ARBA" id="ARBA00022475"/>
    </source>
</evidence>
<evidence type="ECO:0000313" key="8">
    <source>
        <dbReference type="Proteomes" id="UP000619260"/>
    </source>
</evidence>
<dbReference type="PIRSF" id="PIRSF006060">
    <property type="entry name" value="AA_transporter"/>
    <property type="match status" value="1"/>
</dbReference>
<comment type="caution">
    <text evidence="7">The sequence shown here is derived from an EMBL/GenBank/DDBJ whole genome shotgun (WGS) entry which is preliminary data.</text>
</comment>
<sequence>MIVMTTVATRPTPATGLSLAQGSAVSISAVLGTGVIALPALAAQVAGPASLVAWVIMIVLSVPLAMTFAALGARYPDSGGVATYVRTAFGARMAAVVGWTFYFAVPAGAPAAAMFGGAYVSALVGGGLRTTYLTAGALTLIVVLINLGGIRISGTVQLGMAALLVTLLLVATLSALPHADPGNLTPFAPHGWWALGPAVSVLVWGFAGWEALTSLAADFRDPARNVPRATVIALVVVSVLYLGVVVASLLVLGPTAGATGAPLSELLAVGLGGGAQVITTVAALLLTLGAMNAYFAGISRLGAALGRDGALPAWFARGSAAGEVPRRSLAVVAGLSLAALAAVASVGAGPRLSVQITTGSFILIYVLGTASAVKLLPRRTWMHRAAVVALGCVLILLVMTGVYVLWTLLVAGAALVYMARRHRVTD</sequence>
<evidence type="ECO:0000256" key="6">
    <source>
        <dbReference type="SAM" id="Phobius"/>
    </source>
</evidence>
<feature type="transmembrane region" description="Helical" evidence="6">
    <location>
        <begin position="191"/>
        <end position="217"/>
    </location>
</feature>
<dbReference type="PANTHER" id="PTHR42770">
    <property type="entry name" value="AMINO ACID TRANSPORTER-RELATED"/>
    <property type="match status" value="1"/>
</dbReference>
<feature type="transmembrane region" description="Helical" evidence="6">
    <location>
        <begin position="52"/>
        <end position="73"/>
    </location>
</feature>
<feature type="transmembrane region" description="Helical" evidence="6">
    <location>
        <begin position="273"/>
        <end position="295"/>
    </location>
</feature>
<organism evidence="7 8">
    <name type="scientific">Virgisporangium aliadipatigenens</name>
    <dbReference type="NCBI Taxonomy" id="741659"/>
    <lineage>
        <taxon>Bacteria</taxon>
        <taxon>Bacillati</taxon>
        <taxon>Actinomycetota</taxon>
        <taxon>Actinomycetes</taxon>
        <taxon>Micromonosporales</taxon>
        <taxon>Micromonosporaceae</taxon>
        <taxon>Virgisporangium</taxon>
    </lineage>
</organism>
<gene>
    <name evidence="7" type="ORF">Val02_90690</name>
</gene>
<proteinExistence type="predicted"/>
<keyword evidence="8" id="KW-1185">Reference proteome</keyword>
<reference evidence="7" key="1">
    <citation type="submission" date="2021-01" db="EMBL/GenBank/DDBJ databases">
        <title>Whole genome shotgun sequence of Virgisporangium aliadipatigenens NBRC 105644.</title>
        <authorList>
            <person name="Komaki H."/>
            <person name="Tamura T."/>
        </authorList>
    </citation>
    <scope>NUCLEOTIDE SEQUENCE</scope>
    <source>
        <strain evidence="7">NBRC 105644</strain>
    </source>
</reference>
<name>A0A8J4DWE9_9ACTN</name>
<feature type="transmembrane region" description="Helical" evidence="6">
    <location>
        <begin position="329"/>
        <end position="348"/>
    </location>
</feature>
<feature type="transmembrane region" description="Helical" evidence="6">
    <location>
        <begin position="385"/>
        <end position="418"/>
    </location>
</feature>
<protein>
    <submittedName>
        <fullName evidence="7">Amino acid permease</fullName>
    </submittedName>
</protein>
<evidence type="ECO:0000256" key="4">
    <source>
        <dbReference type="ARBA" id="ARBA00022989"/>
    </source>
</evidence>
<evidence type="ECO:0000256" key="3">
    <source>
        <dbReference type="ARBA" id="ARBA00022692"/>
    </source>
</evidence>
<dbReference type="Gene3D" id="1.20.1740.10">
    <property type="entry name" value="Amino acid/polyamine transporter I"/>
    <property type="match status" value="1"/>
</dbReference>
<dbReference type="GO" id="GO:0022857">
    <property type="term" value="F:transmembrane transporter activity"/>
    <property type="evidence" value="ECO:0007669"/>
    <property type="project" value="InterPro"/>
</dbReference>
<keyword evidence="5 6" id="KW-0472">Membrane</keyword>
<dbReference type="GO" id="GO:0005886">
    <property type="term" value="C:plasma membrane"/>
    <property type="evidence" value="ECO:0007669"/>
    <property type="project" value="UniProtKB-SubCell"/>
</dbReference>
<dbReference type="AlphaFoldDB" id="A0A8J4DWE9"/>
<accession>A0A8J4DWE9</accession>
<keyword evidence="2" id="KW-1003">Cell membrane</keyword>
<feature type="transmembrane region" description="Helical" evidence="6">
    <location>
        <begin position="132"/>
        <end position="149"/>
    </location>
</feature>